<gene>
    <name evidence="3" type="ORF">AWB74_06530</name>
</gene>
<evidence type="ECO:0000313" key="3">
    <source>
        <dbReference type="EMBL" id="SAL83217.1"/>
    </source>
</evidence>
<dbReference type="AlphaFoldDB" id="A0A158KQ25"/>
<name>A0A158KQ25_9BURK</name>
<sequence>MLTWSVYGGLFLAAFGAATLLPLQSEAVLVGLLLSKHYSVNLLLAVATAGNVLGSVVNWLLGRYIERWKHKRWFPVSDEKLEKAQRTYRRFGQWSLLLSWAPVIGDPLTLLAGVMREPFARFLILVTIAKLGRYLVLTLVTLSIV</sequence>
<dbReference type="PANTHER" id="PTHR42709:SF4">
    <property type="entry name" value="INNER MEMBRANE PROTEIN YQAA"/>
    <property type="match status" value="1"/>
</dbReference>
<evidence type="ECO:0000259" key="2">
    <source>
        <dbReference type="Pfam" id="PF09335"/>
    </source>
</evidence>
<dbReference type="InterPro" id="IPR032816">
    <property type="entry name" value="VTT_dom"/>
</dbReference>
<dbReference type="Pfam" id="PF09335">
    <property type="entry name" value="VTT_dom"/>
    <property type="match status" value="1"/>
</dbReference>
<organism evidence="3 4">
    <name type="scientific">Caballeronia arvi</name>
    <dbReference type="NCBI Taxonomy" id="1777135"/>
    <lineage>
        <taxon>Bacteria</taxon>
        <taxon>Pseudomonadati</taxon>
        <taxon>Pseudomonadota</taxon>
        <taxon>Betaproteobacteria</taxon>
        <taxon>Burkholderiales</taxon>
        <taxon>Burkholderiaceae</taxon>
        <taxon>Caballeronia</taxon>
    </lineage>
</organism>
<feature type="domain" description="VTT" evidence="2">
    <location>
        <begin position="28"/>
        <end position="140"/>
    </location>
</feature>
<dbReference type="InterPro" id="IPR051311">
    <property type="entry name" value="DedA_domain"/>
</dbReference>
<keyword evidence="1" id="KW-0812">Transmembrane</keyword>
<keyword evidence="1" id="KW-0472">Membrane</keyword>
<keyword evidence="4" id="KW-1185">Reference proteome</keyword>
<feature type="transmembrane region" description="Helical" evidence="1">
    <location>
        <begin position="41"/>
        <end position="61"/>
    </location>
</feature>
<accession>A0A158KQ25</accession>
<dbReference type="RefSeq" id="WP_061150758.1">
    <property type="nucleotide sequence ID" value="NZ_FCOM02000045.1"/>
</dbReference>
<reference evidence="3" key="1">
    <citation type="submission" date="2016-01" db="EMBL/GenBank/DDBJ databases">
        <authorList>
            <person name="Peeters C."/>
        </authorList>
    </citation>
    <scope>NUCLEOTIDE SEQUENCE [LARGE SCALE GENOMIC DNA]</scope>
    <source>
        <strain evidence="3">LMG 29317</strain>
    </source>
</reference>
<protein>
    <submittedName>
        <fullName evidence="3">Membrane protein-like protein</fullName>
    </submittedName>
</protein>
<evidence type="ECO:0000313" key="4">
    <source>
        <dbReference type="Proteomes" id="UP000055019"/>
    </source>
</evidence>
<dbReference type="PANTHER" id="PTHR42709">
    <property type="entry name" value="ALKALINE PHOSPHATASE LIKE PROTEIN"/>
    <property type="match status" value="1"/>
</dbReference>
<dbReference type="EMBL" id="FCOM02000045">
    <property type="protein sequence ID" value="SAL83217.1"/>
    <property type="molecule type" value="Genomic_DNA"/>
</dbReference>
<proteinExistence type="predicted"/>
<evidence type="ECO:0000256" key="1">
    <source>
        <dbReference type="SAM" id="Phobius"/>
    </source>
</evidence>
<comment type="caution">
    <text evidence="3">The sequence shown here is derived from an EMBL/GenBank/DDBJ whole genome shotgun (WGS) entry which is preliminary data.</text>
</comment>
<dbReference type="Proteomes" id="UP000055019">
    <property type="component" value="Unassembled WGS sequence"/>
</dbReference>
<feature type="transmembrane region" description="Helical" evidence="1">
    <location>
        <begin position="119"/>
        <end position="142"/>
    </location>
</feature>
<keyword evidence="1" id="KW-1133">Transmembrane helix</keyword>
<dbReference type="OrthoDB" id="5419086at2"/>